<dbReference type="PANTHER" id="PTHR46211">
    <property type="entry name" value="GLYCEROPHOSPHORYL DIESTER PHOSPHODIESTERASE"/>
    <property type="match status" value="1"/>
</dbReference>
<protein>
    <submittedName>
        <fullName evidence="2">Glycerophosphoryl diester phosphodiesterase</fullName>
    </submittedName>
</protein>
<accession>A0A1H1CD56</accession>
<name>A0A1H1CD56_9MICC</name>
<dbReference type="STRING" id="37928.SAMN04489742_1861"/>
<dbReference type="InterPro" id="IPR030395">
    <property type="entry name" value="GP_PDE_dom"/>
</dbReference>
<dbReference type="PANTHER" id="PTHR46211:SF13">
    <property type="entry name" value="GLYCEROPHOSPHODIESTER PHOSPHODIESTERASE 1-RELATED"/>
    <property type="match status" value="1"/>
</dbReference>
<dbReference type="Gene3D" id="3.20.20.190">
    <property type="entry name" value="Phosphatidylinositol (PI) phosphodiesterase"/>
    <property type="match status" value="1"/>
</dbReference>
<proteinExistence type="predicted"/>
<feature type="domain" description="GP-PDE" evidence="1">
    <location>
        <begin position="3"/>
        <end position="283"/>
    </location>
</feature>
<organism evidence="2 3">
    <name type="scientific">Crystallibacter crystallopoietes</name>
    <dbReference type="NCBI Taxonomy" id="37928"/>
    <lineage>
        <taxon>Bacteria</taxon>
        <taxon>Bacillati</taxon>
        <taxon>Actinomycetota</taxon>
        <taxon>Actinomycetes</taxon>
        <taxon>Micrococcales</taxon>
        <taxon>Micrococcaceae</taxon>
        <taxon>Crystallibacter</taxon>
    </lineage>
</organism>
<dbReference type="OrthoDB" id="9758957at2"/>
<dbReference type="Pfam" id="PF03009">
    <property type="entry name" value="GDPD"/>
    <property type="match status" value="1"/>
</dbReference>
<dbReference type="SUPFAM" id="SSF51695">
    <property type="entry name" value="PLC-like phosphodiesterases"/>
    <property type="match status" value="1"/>
</dbReference>
<dbReference type="AlphaFoldDB" id="A0A1H1CD56"/>
<reference evidence="2 3" key="1">
    <citation type="submission" date="2016-10" db="EMBL/GenBank/DDBJ databases">
        <authorList>
            <person name="de Groot N.N."/>
        </authorList>
    </citation>
    <scope>NUCLEOTIDE SEQUENCE [LARGE SCALE GENOMIC DNA]</scope>
    <source>
        <strain evidence="2 3">DSM 20117</strain>
    </source>
</reference>
<dbReference type="Proteomes" id="UP000181917">
    <property type="component" value="Unassembled WGS sequence"/>
</dbReference>
<evidence type="ECO:0000313" key="3">
    <source>
        <dbReference type="Proteomes" id="UP000181917"/>
    </source>
</evidence>
<evidence type="ECO:0000259" key="1">
    <source>
        <dbReference type="PROSITE" id="PS51704"/>
    </source>
</evidence>
<sequence length="290" mass="32302">MKHKIFAHRGSSEQYAENTRAAYLQAIADGADGLECDIHLTADLKLICFHDFDLDRTSTGTGHVADHTLEELLRLDFSSWRGVTIPPEYGGVADQLLTLDALIDLMREAGRPLDLAIELKHPSPFGQTLEDELLKYLMAEGWDPETSTLGNLKLSFMSFHPDAVKHLEDHVPTDHLCQLLDNIEAEEIKSSLFMGSLTVGAVVALLRRALSEGEALIEQRAVGMAGPGIDYIRSHRPLIERWLAAGLRFRVWTVNDPDDVRLCHELGIHEITTNRPVQVRQQLEQLAAGS</sequence>
<evidence type="ECO:0000313" key="2">
    <source>
        <dbReference type="EMBL" id="SDQ62050.1"/>
    </source>
</evidence>
<keyword evidence="3" id="KW-1185">Reference proteome</keyword>
<dbReference type="RefSeq" id="WP_074700166.1">
    <property type="nucleotide sequence ID" value="NZ_CP018863.1"/>
</dbReference>
<dbReference type="GO" id="GO:0008081">
    <property type="term" value="F:phosphoric diester hydrolase activity"/>
    <property type="evidence" value="ECO:0007669"/>
    <property type="project" value="InterPro"/>
</dbReference>
<dbReference type="InterPro" id="IPR017946">
    <property type="entry name" value="PLC-like_Pdiesterase_TIM-brl"/>
</dbReference>
<gene>
    <name evidence="2" type="ORF">SAMN04489742_1861</name>
</gene>
<dbReference type="EMBL" id="FNKH01000002">
    <property type="protein sequence ID" value="SDQ62050.1"/>
    <property type="molecule type" value="Genomic_DNA"/>
</dbReference>
<dbReference type="PROSITE" id="PS51704">
    <property type="entry name" value="GP_PDE"/>
    <property type="match status" value="1"/>
</dbReference>
<dbReference type="GO" id="GO:0006629">
    <property type="term" value="P:lipid metabolic process"/>
    <property type="evidence" value="ECO:0007669"/>
    <property type="project" value="InterPro"/>
</dbReference>
<dbReference type="KEGG" id="acry:AC20117_08060"/>